<feature type="compositionally biased region" description="Basic and acidic residues" evidence="1">
    <location>
        <begin position="153"/>
        <end position="164"/>
    </location>
</feature>
<feature type="region of interest" description="Disordered" evidence="1">
    <location>
        <begin position="1"/>
        <end position="35"/>
    </location>
</feature>
<reference evidence="2" key="1">
    <citation type="submission" date="2022-10" db="EMBL/GenBank/DDBJ databases">
        <title>Culturing micro-colonial fungi from biological soil crusts in the Mojave desert and describing Neophaeococcomyces mojavensis, and introducing the new genera and species Taxawa tesnikishii.</title>
        <authorList>
            <person name="Kurbessoian T."/>
            <person name="Stajich J.E."/>
        </authorList>
    </citation>
    <scope>NUCLEOTIDE SEQUENCE</scope>
    <source>
        <strain evidence="2">TK_1</strain>
    </source>
</reference>
<evidence type="ECO:0000313" key="3">
    <source>
        <dbReference type="Proteomes" id="UP001172684"/>
    </source>
</evidence>
<gene>
    <name evidence="2" type="ORF">H2201_008994</name>
</gene>
<name>A0ABQ9NLD9_9PEZI</name>
<dbReference type="Proteomes" id="UP001172684">
    <property type="component" value="Unassembled WGS sequence"/>
</dbReference>
<evidence type="ECO:0000256" key="1">
    <source>
        <dbReference type="SAM" id="MobiDB-lite"/>
    </source>
</evidence>
<dbReference type="EMBL" id="JAPDRL010000233">
    <property type="protein sequence ID" value="KAJ9654492.1"/>
    <property type="molecule type" value="Genomic_DNA"/>
</dbReference>
<proteinExistence type="predicted"/>
<evidence type="ECO:0000313" key="2">
    <source>
        <dbReference type="EMBL" id="KAJ9654492.1"/>
    </source>
</evidence>
<organism evidence="2 3">
    <name type="scientific">Coniosporium apollinis</name>
    <dbReference type="NCBI Taxonomy" id="61459"/>
    <lineage>
        <taxon>Eukaryota</taxon>
        <taxon>Fungi</taxon>
        <taxon>Dikarya</taxon>
        <taxon>Ascomycota</taxon>
        <taxon>Pezizomycotina</taxon>
        <taxon>Dothideomycetes</taxon>
        <taxon>Dothideomycetes incertae sedis</taxon>
        <taxon>Coniosporium</taxon>
    </lineage>
</organism>
<keyword evidence="3" id="KW-1185">Reference proteome</keyword>
<sequence length="164" mass="17477">MLTNRDPPAAAPYKAGTGDLQYPDPNTSDDQADEAEAGLPADHTTAAHQLLTQWAKVMQPFFSGIGVDDEHYVMTLELGRGVLRPYGWGEGDDLGDGGHLLGSPADSSDRDTYSLTPSPREGLWGTGLSPPANVEIRRSDPALAGDLNPDGALKLDKSTIDRLH</sequence>
<protein>
    <submittedName>
        <fullName evidence="2">Uncharacterized protein</fullName>
    </submittedName>
</protein>
<accession>A0ABQ9NLD9</accession>
<feature type="region of interest" description="Disordered" evidence="1">
    <location>
        <begin position="93"/>
        <end position="164"/>
    </location>
</feature>
<comment type="caution">
    <text evidence="2">The sequence shown here is derived from an EMBL/GenBank/DDBJ whole genome shotgun (WGS) entry which is preliminary data.</text>
</comment>
<feature type="non-terminal residue" evidence="2">
    <location>
        <position position="164"/>
    </location>
</feature>